<evidence type="ECO:0000256" key="12">
    <source>
        <dbReference type="SAM" id="Phobius"/>
    </source>
</evidence>
<keyword evidence="6" id="KW-0479">Metal-binding</keyword>
<comment type="catalytic activity">
    <reaction evidence="1">
        <text>S-ubiquitinyl-[E2 ubiquitin-conjugating enzyme]-L-cysteine + [acceptor protein]-L-lysine = [E2 ubiquitin-conjugating enzyme]-L-cysteine + N(6)-ubiquitinyl-[acceptor protein]-L-lysine.</text>
        <dbReference type="EC" id="2.3.2.27"/>
    </reaction>
</comment>
<organism evidence="14 15">
    <name type="scientific">Actinomycetospora chlora</name>
    <dbReference type="NCBI Taxonomy" id="663608"/>
    <lineage>
        <taxon>Bacteria</taxon>
        <taxon>Bacillati</taxon>
        <taxon>Actinomycetota</taxon>
        <taxon>Actinomycetes</taxon>
        <taxon>Pseudonocardiales</taxon>
        <taxon>Pseudonocardiaceae</taxon>
        <taxon>Actinomycetospora</taxon>
    </lineage>
</organism>
<evidence type="ECO:0000256" key="1">
    <source>
        <dbReference type="ARBA" id="ARBA00000900"/>
    </source>
</evidence>
<evidence type="ECO:0000256" key="3">
    <source>
        <dbReference type="ARBA" id="ARBA00012483"/>
    </source>
</evidence>
<comment type="subcellular location">
    <subcellularLocation>
        <location evidence="2">Membrane</location>
        <topology evidence="2">Multi-pass membrane protein</topology>
    </subcellularLocation>
</comment>
<evidence type="ECO:0000256" key="6">
    <source>
        <dbReference type="ARBA" id="ARBA00022723"/>
    </source>
</evidence>
<evidence type="ECO:0000256" key="9">
    <source>
        <dbReference type="ARBA" id="ARBA00022833"/>
    </source>
</evidence>
<protein>
    <recommendedName>
        <fullName evidence="3">RING-type E3 ubiquitin transferase</fullName>
        <ecNumber evidence="3">2.3.2.27</ecNumber>
    </recommendedName>
</protein>
<keyword evidence="15" id="KW-1185">Reference proteome</keyword>
<evidence type="ECO:0000256" key="11">
    <source>
        <dbReference type="ARBA" id="ARBA00023136"/>
    </source>
</evidence>
<feature type="domain" description="E3 Ubiquitin ligase MUL1-like" evidence="13">
    <location>
        <begin position="100"/>
        <end position="253"/>
    </location>
</feature>
<evidence type="ECO:0000256" key="10">
    <source>
        <dbReference type="ARBA" id="ARBA00022989"/>
    </source>
</evidence>
<dbReference type="Pfam" id="PF12483">
    <property type="entry name" value="GIDE"/>
    <property type="match status" value="1"/>
</dbReference>
<keyword evidence="11 12" id="KW-0472">Membrane</keyword>
<keyword evidence="5 12" id="KW-0812">Transmembrane</keyword>
<evidence type="ECO:0000313" key="14">
    <source>
        <dbReference type="EMBL" id="GAA4810694.1"/>
    </source>
</evidence>
<sequence length="260" mass="28406">MWMWIVGLVLIALGVAGFLAAQGSRKRRHAMIAAETLPVAELEEHRRTLADLGSAGAFRKVCEVVGAAHPHPEGPLRAPQTGTECVWYRQTVVHEFSEWHRESDGDWERRERSETVLDDTSRQGYALVDASGTIGVDPNGVAPDRPEKIHERFEPGPPGPGGFGGAVRSFFGHDGESLGMRYTEWVIRPGQQLYILGEVHDRIGPLVIGKPTSSSDPFIISTRTEQELRDAAVGRQRWFAWGGAALAVIGLVLTVVGLVS</sequence>
<proteinExistence type="predicted"/>
<feature type="transmembrane region" description="Helical" evidence="12">
    <location>
        <begin position="238"/>
        <end position="259"/>
    </location>
</feature>
<dbReference type="EMBL" id="BAABHO010000071">
    <property type="protein sequence ID" value="GAA4810694.1"/>
    <property type="molecule type" value="Genomic_DNA"/>
</dbReference>
<keyword evidence="10 12" id="KW-1133">Transmembrane helix</keyword>
<accession>A0ABP9CJ79</accession>
<keyword evidence="8" id="KW-0833">Ubl conjugation pathway</keyword>
<reference evidence="15" key="1">
    <citation type="journal article" date="2019" name="Int. J. Syst. Evol. Microbiol.">
        <title>The Global Catalogue of Microorganisms (GCM) 10K type strain sequencing project: providing services to taxonomists for standard genome sequencing and annotation.</title>
        <authorList>
            <consortium name="The Broad Institute Genomics Platform"/>
            <consortium name="The Broad Institute Genome Sequencing Center for Infectious Disease"/>
            <person name="Wu L."/>
            <person name="Ma J."/>
        </authorList>
    </citation>
    <scope>NUCLEOTIDE SEQUENCE [LARGE SCALE GENOMIC DNA]</scope>
    <source>
        <strain evidence="15">JCM 17979</strain>
    </source>
</reference>
<evidence type="ECO:0000256" key="4">
    <source>
        <dbReference type="ARBA" id="ARBA00022679"/>
    </source>
</evidence>
<evidence type="ECO:0000256" key="7">
    <source>
        <dbReference type="ARBA" id="ARBA00022771"/>
    </source>
</evidence>
<evidence type="ECO:0000259" key="13">
    <source>
        <dbReference type="Pfam" id="PF12483"/>
    </source>
</evidence>
<keyword evidence="4" id="KW-0808">Transferase</keyword>
<evidence type="ECO:0000256" key="8">
    <source>
        <dbReference type="ARBA" id="ARBA00022786"/>
    </source>
</evidence>
<keyword evidence="7" id="KW-0863">Zinc-finger</keyword>
<evidence type="ECO:0000256" key="5">
    <source>
        <dbReference type="ARBA" id="ARBA00022692"/>
    </source>
</evidence>
<comment type="caution">
    <text evidence="14">The sequence shown here is derived from an EMBL/GenBank/DDBJ whole genome shotgun (WGS) entry which is preliminary data.</text>
</comment>
<dbReference type="Proteomes" id="UP001500928">
    <property type="component" value="Unassembled WGS sequence"/>
</dbReference>
<dbReference type="EC" id="2.3.2.27" evidence="3"/>
<evidence type="ECO:0000256" key="2">
    <source>
        <dbReference type="ARBA" id="ARBA00004141"/>
    </source>
</evidence>
<name>A0ABP9CJ79_9PSEU</name>
<gene>
    <name evidence="14" type="ORF">GCM10023200_55590</name>
</gene>
<dbReference type="InterPro" id="IPR022170">
    <property type="entry name" value="MUL1-like"/>
</dbReference>
<dbReference type="RefSeq" id="WP_345423890.1">
    <property type="nucleotide sequence ID" value="NZ_BAABHO010000071.1"/>
</dbReference>
<keyword evidence="9" id="KW-0862">Zinc</keyword>
<evidence type="ECO:0000313" key="15">
    <source>
        <dbReference type="Proteomes" id="UP001500928"/>
    </source>
</evidence>